<dbReference type="SUPFAM" id="SSF82199">
    <property type="entry name" value="SET domain"/>
    <property type="match status" value="1"/>
</dbReference>
<evidence type="ECO:0008006" key="2">
    <source>
        <dbReference type="Google" id="ProtNLM"/>
    </source>
</evidence>
<accession>A0A7S4J9E5</accession>
<proteinExistence type="predicted"/>
<sequence length="415" mass="46217">MVRRPIFLLSALGDSSAFAPLSQQFIVKKEVSSWQQAEKFRSSAKQIPRYTSSLSLDAGASDFVLGGVPQFEKWFADAAEEQKAKHAAFQTGTLRGLEYSGKDKRNVLVVPDKLVLKTDYNRNKERKIDENWDSNLSVLLVKECLKGEESELNGYCSLLCRGVDFNSVSCPPSTAPDALRHWTTKQKARLRRSDVGEKLIKTAKRQMNRWSKKYEALSEDDRALMSKEQFLWAMEAVNSRAFKGNYGGGTLNQLQSLTFPILAAIAGLIFLFASDDETADMIVQFCGLLVVAPVALSLAEESKGPEAAQSDAVLLPYIDSANHLEKAESNIEFNPVTGDFTLEIGRNCQVKEEDGRSQLYISYGQKSDRELLLNYGFLPGANGVNAENTDDDKDAPRDAQRKRLAGIFVRENPNY</sequence>
<dbReference type="EMBL" id="HBKQ01035464">
    <property type="protein sequence ID" value="CAE2256462.1"/>
    <property type="molecule type" value="Transcribed_RNA"/>
</dbReference>
<dbReference type="CDD" id="cd10527">
    <property type="entry name" value="SET_LSMT"/>
    <property type="match status" value="1"/>
</dbReference>
<dbReference type="AlphaFoldDB" id="A0A7S4J9E5"/>
<dbReference type="PANTHER" id="PTHR13271">
    <property type="entry name" value="UNCHARACTERIZED PUTATIVE METHYLTRANSFERASE"/>
    <property type="match status" value="1"/>
</dbReference>
<dbReference type="InterPro" id="IPR046341">
    <property type="entry name" value="SET_dom_sf"/>
</dbReference>
<protein>
    <recommendedName>
        <fullName evidence="2">SET domain-containing protein</fullName>
    </recommendedName>
</protein>
<gene>
    <name evidence="1" type="ORF">OAUR00152_LOCUS24359</name>
</gene>
<dbReference type="GO" id="GO:0016279">
    <property type="term" value="F:protein-lysine N-methyltransferase activity"/>
    <property type="evidence" value="ECO:0007669"/>
    <property type="project" value="TreeGrafter"/>
</dbReference>
<organism evidence="1">
    <name type="scientific">Odontella aurita</name>
    <dbReference type="NCBI Taxonomy" id="265563"/>
    <lineage>
        <taxon>Eukaryota</taxon>
        <taxon>Sar</taxon>
        <taxon>Stramenopiles</taxon>
        <taxon>Ochrophyta</taxon>
        <taxon>Bacillariophyta</taxon>
        <taxon>Mediophyceae</taxon>
        <taxon>Biddulphiophycidae</taxon>
        <taxon>Eupodiscales</taxon>
        <taxon>Odontellaceae</taxon>
        <taxon>Odontella</taxon>
    </lineage>
</organism>
<evidence type="ECO:0000313" key="1">
    <source>
        <dbReference type="EMBL" id="CAE2256462.1"/>
    </source>
</evidence>
<reference evidence="1" key="1">
    <citation type="submission" date="2021-01" db="EMBL/GenBank/DDBJ databases">
        <authorList>
            <person name="Corre E."/>
            <person name="Pelletier E."/>
            <person name="Niang G."/>
            <person name="Scheremetjew M."/>
            <person name="Finn R."/>
            <person name="Kale V."/>
            <person name="Holt S."/>
            <person name="Cochrane G."/>
            <person name="Meng A."/>
            <person name="Brown T."/>
            <person name="Cohen L."/>
        </authorList>
    </citation>
    <scope>NUCLEOTIDE SEQUENCE</scope>
    <source>
        <strain evidence="1">Isolate 1302-5</strain>
    </source>
</reference>
<dbReference type="Gene3D" id="3.90.1410.10">
    <property type="entry name" value="set domain protein methyltransferase, domain 1"/>
    <property type="match status" value="1"/>
</dbReference>
<dbReference type="InterPro" id="IPR050600">
    <property type="entry name" value="SETD3_SETD6_MTase"/>
</dbReference>
<name>A0A7S4J9E5_9STRA</name>